<gene>
    <name evidence="1" type="ORF">L210DRAFT_861911</name>
</gene>
<accession>A0AAD4BYP8</accession>
<comment type="caution">
    <text evidence="1">The sequence shown here is derived from an EMBL/GenBank/DDBJ whole genome shotgun (WGS) entry which is preliminary data.</text>
</comment>
<evidence type="ECO:0000313" key="1">
    <source>
        <dbReference type="EMBL" id="KAF8443729.1"/>
    </source>
</evidence>
<dbReference type="EMBL" id="WHUW01000007">
    <property type="protein sequence ID" value="KAF8443729.1"/>
    <property type="molecule type" value="Genomic_DNA"/>
</dbReference>
<proteinExistence type="predicted"/>
<protein>
    <submittedName>
        <fullName evidence="1">Uncharacterized protein</fullName>
    </submittedName>
</protein>
<reference evidence="1" key="1">
    <citation type="submission" date="2019-10" db="EMBL/GenBank/DDBJ databases">
        <authorList>
            <consortium name="DOE Joint Genome Institute"/>
            <person name="Kuo A."/>
            <person name="Miyauchi S."/>
            <person name="Kiss E."/>
            <person name="Drula E."/>
            <person name="Kohler A."/>
            <person name="Sanchez-Garcia M."/>
            <person name="Andreopoulos B."/>
            <person name="Barry K.W."/>
            <person name="Bonito G."/>
            <person name="Buee M."/>
            <person name="Carver A."/>
            <person name="Chen C."/>
            <person name="Cichocki N."/>
            <person name="Clum A."/>
            <person name="Culley D."/>
            <person name="Crous P.W."/>
            <person name="Fauchery L."/>
            <person name="Girlanda M."/>
            <person name="Hayes R."/>
            <person name="Keri Z."/>
            <person name="LaButti K."/>
            <person name="Lipzen A."/>
            <person name="Lombard V."/>
            <person name="Magnuson J."/>
            <person name="Maillard F."/>
            <person name="Morin E."/>
            <person name="Murat C."/>
            <person name="Nolan M."/>
            <person name="Ohm R."/>
            <person name="Pangilinan J."/>
            <person name="Pereira M."/>
            <person name="Perotto S."/>
            <person name="Peter M."/>
            <person name="Riley R."/>
            <person name="Sitrit Y."/>
            <person name="Stielow B."/>
            <person name="Szollosi G."/>
            <person name="Zifcakova L."/>
            <person name="Stursova M."/>
            <person name="Spatafora J.W."/>
            <person name="Tedersoo L."/>
            <person name="Vaario L.-M."/>
            <person name="Yamada A."/>
            <person name="Yan M."/>
            <person name="Wang P."/>
            <person name="Xu J."/>
            <person name="Bruns T."/>
            <person name="Baldrian P."/>
            <person name="Vilgalys R."/>
            <person name="Henrissat B."/>
            <person name="Grigoriev I.V."/>
            <person name="Hibbett D."/>
            <person name="Nagy L.G."/>
            <person name="Martin F.M."/>
        </authorList>
    </citation>
    <scope>NUCLEOTIDE SEQUENCE</scope>
    <source>
        <strain evidence="1">BED1</strain>
    </source>
</reference>
<organism evidence="1 2">
    <name type="scientific">Boletus edulis BED1</name>
    <dbReference type="NCBI Taxonomy" id="1328754"/>
    <lineage>
        <taxon>Eukaryota</taxon>
        <taxon>Fungi</taxon>
        <taxon>Dikarya</taxon>
        <taxon>Basidiomycota</taxon>
        <taxon>Agaricomycotina</taxon>
        <taxon>Agaricomycetes</taxon>
        <taxon>Agaricomycetidae</taxon>
        <taxon>Boletales</taxon>
        <taxon>Boletineae</taxon>
        <taxon>Boletaceae</taxon>
        <taxon>Boletoideae</taxon>
        <taxon>Boletus</taxon>
    </lineage>
</organism>
<sequence>MVSFQGTTTVLLNLTTQVLLDHLVQNVLWELSELCFQAELLSLDKFLAPVKWANEPLQRENLYNSIFESPIIGGSWNGLLPEQSFSLHYDDLHDATFLTSINSLQHLMTAWPRILTKR</sequence>
<dbReference type="AlphaFoldDB" id="A0AAD4BYP8"/>
<reference evidence="1" key="2">
    <citation type="journal article" date="2020" name="Nat. Commun.">
        <title>Large-scale genome sequencing of mycorrhizal fungi provides insights into the early evolution of symbiotic traits.</title>
        <authorList>
            <person name="Miyauchi S."/>
            <person name="Kiss E."/>
            <person name="Kuo A."/>
            <person name="Drula E."/>
            <person name="Kohler A."/>
            <person name="Sanchez-Garcia M."/>
            <person name="Morin E."/>
            <person name="Andreopoulos B."/>
            <person name="Barry K.W."/>
            <person name="Bonito G."/>
            <person name="Buee M."/>
            <person name="Carver A."/>
            <person name="Chen C."/>
            <person name="Cichocki N."/>
            <person name="Clum A."/>
            <person name="Culley D."/>
            <person name="Crous P.W."/>
            <person name="Fauchery L."/>
            <person name="Girlanda M."/>
            <person name="Hayes R.D."/>
            <person name="Keri Z."/>
            <person name="LaButti K."/>
            <person name="Lipzen A."/>
            <person name="Lombard V."/>
            <person name="Magnuson J."/>
            <person name="Maillard F."/>
            <person name="Murat C."/>
            <person name="Nolan M."/>
            <person name="Ohm R.A."/>
            <person name="Pangilinan J."/>
            <person name="Pereira M.F."/>
            <person name="Perotto S."/>
            <person name="Peter M."/>
            <person name="Pfister S."/>
            <person name="Riley R."/>
            <person name="Sitrit Y."/>
            <person name="Stielow J.B."/>
            <person name="Szollosi G."/>
            <person name="Zifcakova L."/>
            <person name="Stursova M."/>
            <person name="Spatafora J.W."/>
            <person name="Tedersoo L."/>
            <person name="Vaario L.M."/>
            <person name="Yamada A."/>
            <person name="Yan M."/>
            <person name="Wang P."/>
            <person name="Xu J."/>
            <person name="Bruns T."/>
            <person name="Baldrian P."/>
            <person name="Vilgalys R."/>
            <person name="Dunand C."/>
            <person name="Henrissat B."/>
            <person name="Grigoriev I.V."/>
            <person name="Hibbett D."/>
            <person name="Nagy L.G."/>
            <person name="Martin F.M."/>
        </authorList>
    </citation>
    <scope>NUCLEOTIDE SEQUENCE</scope>
    <source>
        <strain evidence="1">BED1</strain>
    </source>
</reference>
<evidence type="ECO:0000313" key="2">
    <source>
        <dbReference type="Proteomes" id="UP001194468"/>
    </source>
</evidence>
<name>A0AAD4BYP8_BOLED</name>
<keyword evidence="2" id="KW-1185">Reference proteome</keyword>
<dbReference type="Proteomes" id="UP001194468">
    <property type="component" value="Unassembled WGS sequence"/>
</dbReference>